<evidence type="ECO:0000313" key="1">
    <source>
        <dbReference type="EMBL" id="PWR69477.1"/>
    </source>
</evidence>
<sequence length="104" mass="11414">MMLRWVVILSLLLVCSGQSYVSAESSEIPFLVGTWAGNSVGHFAEGGFINETTFAYEFVVLEQERRGFTGILYESGIHGNLTYGFSGVIGHDMTTLYVADHEKG</sequence>
<name>A0A2V2MZZ5_9EURY</name>
<proteinExistence type="predicted"/>
<organism evidence="1 2">
    <name type="scientific">Methanospirillum stamsii</name>
    <dbReference type="NCBI Taxonomy" id="1277351"/>
    <lineage>
        <taxon>Archaea</taxon>
        <taxon>Methanobacteriati</taxon>
        <taxon>Methanobacteriota</taxon>
        <taxon>Stenosarchaea group</taxon>
        <taxon>Methanomicrobia</taxon>
        <taxon>Methanomicrobiales</taxon>
        <taxon>Methanospirillaceae</taxon>
        <taxon>Methanospirillum</taxon>
    </lineage>
</organism>
<comment type="caution">
    <text evidence="1">The sequence shown here is derived from an EMBL/GenBank/DDBJ whole genome shotgun (WGS) entry which is preliminary data.</text>
</comment>
<dbReference type="RefSeq" id="WP_109942524.1">
    <property type="nucleotide sequence ID" value="NZ_CP176366.1"/>
</dbReference>
<dbReference type="AlphaFoldDB" id="A0A2V2MZZ5"/>
<keyword evidence="2" id="KW-1185">Reference proteome</keyword>
<reference evidence="1 2" key="1">
    <citation type="submission" date="2018-05" db="EMBL/GenBank/DDBJ databases">
        <title>Draft genome of Methanospirillum stamsii Pt1.</title>
        <authorList>
            <person name="Dueholm M.S."/>
            <person name="Nielsen P.H."/>
            <person name="Bakmann L.F."/>
            <person name="Otzen D.E."/>
        </authorList>
    </citation>
    <scope>NUCLEOTIDE SEQUENCE [LARGE SCALE GENOMIC DNA]</scope>
    <source>
        <strain evidence="1 2">Pt1</strain>
    </source>
</reference>
<dbReference type="EMBL" id="QGMZ01000083">
    <property type="protein sequence ID" value="PWR69477.1"/>
    <property type="molecule type" value="Genomic_DNA"/>
</dbReference>
<dbReference type="GeneID" id="97610015"/>
<dbReference type="OrthoDB" id="117799at2157"/>
<dbReference type="Proteomes" id="UP000245934">
    <property type="component" value="Unassembled WGS sequence"/>
</dbReference>
<evidence type="ECO:0000313" key="2">
    <source>
        <dbReference type="Proteomes" id="UP000245934"/>
    </source>
</evidence>
<accession>A0A2V2MZZ5</accession>
<protein>
    <submittedName>
        <fullName evidence="1">Uncharacterized protein</fullName>
    </submittedName>
</protein>
<gene>
    <name evidence="1" type="ORF">DLD82_18070</name>
</gene>